<dbReference type="Proteomes" id="UP000195557">
    <property type="component" value="Unassembled WGS sequence"/>
</dbReference>
<dbReference type="GO" id="GO:0005524">
    <property type="term" value="F:ATP binding"/>
    <property type="evidence" value="ECO:0007669"/>
    <property type="project" value="InterPro"/>
</dbReference>
<feature type="region of interest" description="Disordered" evidence="6">
    <location>
        <begin position="1"/>
        <end position="40"/>
    </location>
</feature>
<dbReference type="Gene3D" id="1.10.8.60">
    <property type="match status" value="1"/>
</dbReference>
<accession>A0A1Y5ICE9</accession>
<dbReference type="InterPro" id="IPR002078">
    <property type="entry name" value="Sigma_54_int"/>
</dbReference>
<feature type="transmembrane region" description="Helical" evidence="7">
    <location>
        <begin position="427"/>
        <end position="446"/>
    </location>
</feature>
<gene>
    <name evidence="10" type="ORF">BE221DRAFT_192578</name>
</gene>
<feature type="compositionally biased region" description="Basic residues" evidence="6">
    <location>
        <begin position="1"/>
        <end position="17"/>
    </location>
</feature>
<dbReference type="PROSITE" id="PS51379">
    <property type="entry name" value="4FE4S_FER_2"/>
    <property type="match status" value="1"/>
</dbReference>
<comment type="subcellular location">
    <subcellularLocation>
        <location evidence="1">Cell membrane</location>
    </subcellularLocation>
</comment>
<evidence type="ECO:0000313" key="10">
    <source>
        <dbReference type="EMBL" id="OUS45904.1"/>
    </source>
</evidence>
<dbReference type="InterPro" id="IPR017900">
    <property type="entry name" value="4Fe4S_Fe_S_CS"/>
</dbReference>
<evidence type="ECO:0000256" key="5">
    <source>
        <dbReference type="ARBA" id="ARBA00023136"/>
    </source>
</evidence>
<name>A0A1Y5ICE9_OSTTA</name>
<evidence type="ECO:0000256" key="6">
    <source>
        <dbReference type="SAM" id="MobiDB-lite"/>
    </source>
</evidence>
<keyword evidence="4" id="KW-0067">ATP-binding</keyword>
<proteinExistence type="predicted"/>
<dbReference type="PANTHER" id="PTHR30224">
    <property type="entry name" value="ELECTRON TRANSPORT PROTEIN"/>
    <property type="match status" value="1"/>
</dbReference>
<keyword evidence="5 7" id="KW-0472">Membrane</keyword>
<evidence type="ECO:0000256" key="3">
    <source>
        <dbReference type="ARBA" id="ARBA00022741"/>
    </source>
</evidence>
<keyword evidence="7" id="KW-0812">Transmembrane</keyword>
<sequence>MRRRTRRGGGGAARRRTGAATRDDDGVDGDGWDDDDDVDGGRLARERANARRVERLRAMPMRGECGSSRYARSLRAARRAASTDARERDVVVIGEAGTMRLDVAKLIHFGSPRRRAAAAAALESAIRAEEHATGVITKAFRDVGPGGALILRDVDLLPLQTRRAVNEALKAQRANDGGTDRSSRVRVVLTSSVSIPEVLRGMDTDDVMTIRIPPLRVRRADVEAEAHFFVRRAEMESDDPVRYDLSEDGVRALQAHDWPGNEDELETVLKRAMVQLRANRVTQLRSRDGEADDCNCQLITKQVLWPNSKSGYGGWRRGTNFRLNLFSALPWTRTMMRSELWNGGFQSKVVIPAFALVNLALLLGPQSRDSNVFLNIFWAWWWPGILITYPLVGRLWCAFCPFMAVGTKAQEFAIRAGWPMRAWPHEAMERYGGWVLVSLFAVILLWEELWALEDHAALSSGLLLLITSGAVIGSVFFEKRIWCRYVCPIGGMNGMFAKISGTEIRAEQGVCSAQCSSYGCFKGGPAVPPDGMETSGCPVGIHPAQIKDNHDCVLCGSCVQACPHSSVRLNLRPPGIDLWTTNQPMAHEAALLFLLLGASFCHRLPELADAFGASPEVQEAIRTMASSTSGDNAFASEPFVVHTIAAFCALAFPSIVAFSSHALGRISNAVVNASSERETPPQPFVKEAYAYLPLCWLALLAHFLDMGMGEAGRVLPVAARTFGLSALADNAGLPSLVADDHGIALIAGASWSLVLLRYNASRPWLAVAPQSVSILCIAGALWRVVVVAQ</sequence>
<dbReference type="PROSITE" id="PS00198">
    <property type="entry name" value="4FE4S_FER_1"/>
    <property type="match status" value="1"/>
</dbReference>
<feature type="transmembrane region" description="Helical" evidence="7">
    <location>
        <begin position="384"/>
        <end position="406"/>
    </location>
</feature>
<organism evidence="10">
    <name type="scientific">Ostreococcus tauri</name>
    <name type="common">Marine green alga</name>
    <dbReference type="NCBI Taxonomy" id="70448"/>
    <lineage>
        <taxon>Eukaryota</taxon>
        <taxon>Viridiplantae</taxon>
        <taxon>Chlorophyta</taxon>
        <taxon>Mamiellophyceae</taxon>
        <taxon>Mamiellales</taxon>
        <taxon>Bathycoccaceae</taxon>
        <taxon>Ostreococcus</taxon>
    </lineage>
</organism>
<keyword evidence="7" id="KW-1133">Transmembrane helix</keyword>
<dbReference type="GO" id="GO:0006355">
    <property type="term" value="P:regulation of DNA-templated transcription"/>
    <property type="evidence" value="ECO:0007669"/>
    <property type="project" value="InterPro"/>
</dbReference>
<feature type="transmembrane region" description="Helical" evidence="7">
    <location>
        <begin position="764"/>
        <end position="785"/>
    </location>
</feature>
<keyword evidence="2" id="KW-1003">Cell membrane</keyword>
<feature type="transmembrane region" description="Helical" evidence="7">
    <location>
        <begin position="458"/>
        <end position="477"/>
    </location>
</feature>
<dbReference type="Gene3D" id="3.40.50.300">
    <property type="entry name" value="P-loop containing nucleotide triphosphate hydrolases"/>
    <property type="match status" value="1"/>
</dbReference>
<evidence type="ECO:0000259" key="8">
    <source>
        <dbReference type="PROSITE" id="PS50045"/>
    </source>
</evidence>
<dbReference type="AlphaFoldDB" id="A0A1Y5ICE9"/>
<dbReference type="eggNOG" id="ENOG502QUJD">
    <property type="taxonomic scope" value="Eukaryota"/>
</dbReference>
<evidence type="ECO:0000256" key="2">
    <source>
        <dbReference type="ARBA" id="ARBA00022475"/>
    </source>
</evidence>
<dbReference type="Pfam" id="PF12801">
    <property type="entry name" value="Fer4_5"/>
    <property type="match status" value="2"/>
</dbReference>
<keyword evidence="3" id="KW-0547">Nucleotide-binding</keyword>
<dbReference type="PANTHER" id="PTHR30224:SF4">
    <property type="entry name" value="ELECTRON TRANSPORT PROTEIN YCCM-RELATED"/>
    <property type="match status" value="1"/>
</dbReference>
<evidence type="ECO:0000256" key="4">
    <source>
        <dbReference type="ARBA" id="ARBA00022840"/>
    </source>
</evidence>
<dbReference type="EMBL" id="KZ155785">
    <property type="protein sequence ID" value="OUS45904.1"/>
    <property type="molecule type" value="Genomic_DNA"/>
</dbReference>
<protein>
    <submittedName>
        <fullName evidence="10">Uncharacterized protein</fullName>
    </submittedName>
</protein>
<feature type="transmembrane region" description="Helical" evidence="7">
    <location>
        <begin position="345"/>
        <end position="364"/>
    </location>
</feature>
<evidence type="ECO:0000256" key="1">
    <source>
        <dbReference type="ARBA" id="ARBA00004236"/>
    </source>
</evidence>
<dbReference type="Pfam" id="PF25601">
    <property type="entry name" value="AAA_lid_14"/>
    <property type="match status" value="1"/>
</dbReference>
<dbReference type="GO" id="GO:0005886">
    <property type="term" value="C:plasma membrane"/>
    <property type="evidence" value="ECO:0007669"/>
    <property type="project" value="UniProtKB-SubCell"/>
</dbReference>
<feature type="compositionally biased region" description="Acidic residues" evidence="6">
    <location>
        <begin position="25"/>
        <end position="38"/>
    </location>
</feature>
<dbReference type="PROSITE" id="PS50045">
    <property type="entry name" value="SIGMA54_INTERACT_4"/>
    <property type="match status" value="1"/>
</dbReference>
<reference evidence="10" key="1">
    <citation type="submission" date="2017-04" db="EMBL/GenBank/DDBJ databases">
        <title>Population genomics of picophytoplankton unveils novel chromosome hypervariability.</title>
        <authorList>
            <consortium name="DOE Joint Genome Institute"/>
            <person name="Blanc-Mathieu R."/>
            <person name="Krasovec M."/>
            <person name="Hebrard M."/>
            <person name="Yau S."/>
            <person name="Desgranges E."/>
            <person name="Martin J."/>
            <person name="Schackwitz W."/>
            <person name="Kuo A."/>
            <person name="Salin G."/>
            <person name="Donnadieu C."/>
            <person name="Desdevises Y."/>
            <person name="Sanchez-Ferandin S."/>
            <person name="Moreau H."/>
            <person name="Rivals E."/>
            <person name="Grigoriev I.V."/>
            <person name="Grimsley N."/>
            <person name="Eyre-Walker A."/>
            <person name="Piganeau G."/>
        </authorList>
    </citation>
    <scope>NUCLEOTIDE SEQUENCE [LARGE SCALE GENOMIC DNA]</scope>
    <source>
        <strain evidence="10">RCC 1115</strain>
    </source>
</reference>
<dbReference type="InterPro" id="IPR017896">
    <property type="entry name" value="4Fe4S_Fe-S-bd"/>
</dbReference>
<dbReference type="InterPro" id="IPR027417">
    <property type="entry name" value="P-loop_NTPase"/>
</dbReference>
<dbReference type="SUPFAM" id="SSF52540">
    <property type="entry name" value="P-loop containing nucleoside triphosphate hydrolases"/>
    <property type="match status" value="1"/>
</dbReference>
<evidence type="ECO:0000259" key="9">
    <source>
        <dbReference type="PROSITE" id="PS51379"/>
    </source>
</evidence>
<evidence type="ECO:0000256" key="7">
    <source>
        <dbReference type="SAM" id="Phobius"/>
    </source>
</evidence>
<feature type="domain" description="Sigma-54 factor interaction" evidence="8">
    <location>
        <begin position="67"/>
        <end position="274"/>
    </location>
</feature>
<dbReference type="InterPro" id="IPR058031">
    <property type="entry name" value="AAA_lid_NorR"/>
</dbReference>
<dbReference type="InterPro" id="IPR052378">
    <property type="entry name" value="NosR_regulator"/>
</dbReference>
<feature type="domain" description="4Fe-4S ferredoxin-type" evidence="9">
    <location>
        <begin position="542"/>
        <end position="572"/>
    </location>
</feature>